<name>A0AB36JG77_9BACL</name>
<evidence type="ECO:0000313" key="3">
    <source>
        <dbReference type="Proteomes" id="UP000187323"/>
    </source>
</evidence>
<feature type="domain" description="DUF6664" evidence="1">
    <location>
        <begin position="5"/>
        <end position="103"/>
    </location>
</feature>
<evidence type="ECO:0000313" key="2">
    <source>
        <dbReference type="EMBL" id="OME19798.1"/>
    </source>
</evidence>
<dbReference type="Pfam" id="PF20369">
    <property type="entry name" value="DUF6664"/>
    <property type="match status" value="1"/>
</dbReference>
<evidence type="ECO:0000259" key="1">
    <source>
        <dbReference type="Pfam" id="PF20369"/>
    </source>
</evidence>
<organism evidence="2 3">
    <name type="scientific">Paenibacillus odorifer</name>
    <dbReference type="NCBI Taxonomy" id="189426"/>
    <lineage>
        <taxon>Bacteria</taxon>
        <taxon>Bacillati</taxon>
        <taxon>Bacillota</taxon>
        <taxon>Bacilli</taxon>
        <taxon>Bacillales</taxon>
        <taxon>Paenibacillaceae</taxon>
        <taxon>Paenibacillus</taxon>
    </lineage>
</organism>
<reference evidence="2 3" key="1">
    <citation type="submission" date="2016-10" db="EMBL/GenBank/DDBJ databases">
        <title>Paenibacillus species isolates.</title>
        <authorList>
            <person name="Beno S.M."/>
        </authorList>
    </citation>
    <scope>NUCLEOTIDE SEQUENCE [LARGE SCALE GENOMIC DNA]</scope>
    <source>
        <strain evidence="2 3">FSL H7-0918</strain>
    </source>
</reference>
<proteinExistence type="predicted"/>
<dbReference type="InterPro" id="IPR046605">
    <property type="entry name" value="DUF6664"/>
</dbReference>
<accession>A0AB36JG77</accession>
<protein>
    <recommendedName>
        <fullName evidence="1">DUF6664 domain-containing protein</fullName>
    </recommendedName>
</protein>
<dbReference type="EMBL" id="MPTO01000012">
    <property type="protein sequence ID" value="OME19798.1"/>
    <property type="molecule type" value="Genomic_DNA"/>
</dbReference>
<comment type="caution">
    <text evidence="2">The sequence shown here is derived from an EMBL/GenBank/DDBJ whole genome shotgun (WGS) entry which is preliminary data.</text>
</comment>
<dbReference type="Proteomes" id="UP000187323">
    <property type="component" value="Unassembled WGS sequence"/>
</dbReference>
<dbReference type="AlphaFoldDB" id="A0AB36JG77"/>
<sequence length="103" mass="12059">MEFSFIRQAESLYDEMTNQVITRLRSDEGYSALARRRAEVQSQYPFVKSIFEGYESVFPSVEVHLAWLEVKKTFDETEQMERLALYCQGHADCYAYLKKIGAL</sequence>
<gene>
    <name evidence="2" type="ORF">BSK47_14595</name>
</gene>